<comment type="caution">
    <text evidence="1">The sequence shown here is derived from an EMBL/GenBank/DDBJ whole genome shotgun (WGS) entry which is preliminary data.</text>
</comment>
<accession>X1PUR8</accession>
<name>X1PUR8_9ZZZZ</name>
<reference evidence="1" key="1">
    <citation type="journal article" date="2014" name="Front. Microbiol.">
        <title>High frequency of phylogenetically diverse reductive dehalogenase-homologous genes in deep subseafloor sedimentary metagenomes.</title>
        <authorList>
            <person name="Kawai M."/>
            <person name="Futagami T."/>
            <person name="Toyoda A."/>
            <person name="Takaki Y."/>
            <person name="Nishi S."/>
            <person name="Hori S."/>
            <person name="Arai W."/>
            <person name="Tsubouchi T."/>
            <person name="Morono Y."/>
            <person name="Uchiyama I."/>
            <person name="Ito T."/>
            <person name="Fujiyama A."/>
            <person name="Inagaki F."/>
            <person name="Takami H."/>
        </authorList>
    </citation>
    <scope>NUCLEOTIDE SEQUENCE</scope>
    <source>
        <strain evidence="1">Expedition CK06-06</strain>
    </source>
</reference>
<gene>
    <name evidence="1" type="ORF">S12H4_09796</name>
</gene>
<evidence type="ECO:0000313" key="1">
    <source>
        <dbReference type="EMBL" id="GAI59573.1"/>
    </source>
</evidence>
<sequence>MAGDLKKHGYFGKEKAHQTSLPGWALDRGDIKIHRSGGSRSGETQKTDALDRYAVDAQERRKNLTVFNEVATTAPSKWVELIPKDGVEGFVNTETGEIREEKEKSYRVRLKGCGQESRLKLVAAGRTIEAIVKIPYRKMVKQFKGIYIKGEGHVFKIGRSDLAKLMGVIEKITLYVRHKVSVWHKELVGLERWKYYLQEVDYSRA</sequence>
<proteinExistence type="predicted"/>
<dbReference type="AlphaFoldDB" id="X1PUR8"/>
<protein>
    <submittedName>
        <fullName evidence="1">Uncharacterized protein</fullName>
    </submittedName>
</protein>
<organism evidence="1">
    <name type="scientific">marine sediment metagenome</name>
    <dbReference type="NCBI Taxonomy" id="412755"/>
    <lineage>
        <taxon>unclassified sequences</taxon>
        <taxon>metagenomes</taxon>
        <taxon>ecological metagenomes</taxon>
    </lineage>
</organism>
<dbReference type="EMBL" id="BARW01004045">
    <property type="protein sequence ID" value="GAI59573.1"/>
    <property type="molecule type" value="Genomic_DNA"/>
</dbReference>